<name>A0ABV8HR56_9ACTN</name>
<sequence>MSISFIGVSYDATRPEAIAEFWAQALGRKVSDGASADFAAIAAADPATSGPLLMFHKVPEGKTVKNRLHLDLSTADLDAETQRLLALGATRLNDNTEEGRVRWTTFADPEGNEFDLVNTQ</sequence>
<dbReference type="SUPFAM" id="SSF54593">
    <property type="entry name" value="Glyoxalase/Bleomycin resistance protein/Dihydroxybiphenyl dioxygenase"/>
    <property type="match status" value="1"/>
</dbReference>
<dbReference type="RefSeq" id="WP_386432571.1">
    <property type="nucleotide sequence ID" value="NZ_JBHSBB010000014.1"/>
</dbReference>
<evidence type="ECO:0000259" key="1">
    <source>
        <dbReference type="PROSITE" id="PS51819"/>
    </source>
</evidence>
<gene>
    <name evidence="2" type="ORF">ACFO3J_23635</name>
</gene>
<feature type="domain" description="VOC" evidence="1">
    <location>
        <begin position="4"/>
        <end position="119"/>
    </location>
</feature>
<dbReference type="PANTHER" id="PTHR35908:SF1">
    <property type="entry name" value="CONSERVED PROTEIN"/>
    <property type="match status" value="1"/>
</dbReference>
<proteinExistence type="predicted"/>
<evidence type="ECO:0000313" key="2">
    <source>
        <dbReference type="EMBL" id="MFC4034447.1"/>
    </source>
</evidence>
<dbReference type="Gene3D" id="3.10.180.10">
    <property type="entry name" value="2,3-Dihydroxybiphenyl 1,2-Dioxygenase, domain 1"/>
    <property type="match status" value="1"/>
</dbReference>
<dbReference type="InterPro" id="IPR041581">
    <property type="entry name" value="Glyoxalase_6"/>
</dbReference>
<organism evidence="2 3">
    <name type="scientific">Streptomyces polygonati</name>
    <dbReference type="NCBI Taxonomy" id="1617087"/>
    <lineage>
        <taxon>Bacteria</taxon>
        <taxon>Bacillati</taxon>
        <taxon>Actinomycetota</taxon>
        <taxon>Actinomycetes</taxon>
        <taxon>Kitasatosporales</taxon>
        <taxon>Streptomycetaceae</taxon>
        <taxon>Streptomyces</taxon>
    </lineage>
</organism>
<dbReference type="EMBL" id="JBHSBB010000014">
    <property type="protein sequence ID" value="MFC4034447.1"/>
    <property type="molecule type" value="Genomic_DNA"/>
</dbReference>
<accession>A0ABV8HR56</accession>
<dbReference type="InterPro" id="IPR029068">
    <property type="entry name" value="Glyas_Bleomycin-R_OHBP_Dase"/>
</dbReference>
<dbReference type="InterPro" id="IPR037523">
    <property type="entry name" value="VOC_core"/>
</dbReference>
<reference evidence="3" key="1">
    <citation type="journal article" date="2019" name="Int. J. Syst. Evol. Microbiol.">
        <title>The Global Catalogue of Microorganisms (GCM) 10K type strain sequencing project: providing services to taxonomists for standard genome sequencing and annotation.</title>
        <authorList>
            <consortium name="The Broad Institute Genomics Platform"/>
            <consortium name="The Broad Institute Genome Sequencing Center for Infectious Disease"/>
            <person name="Wu L."/>
            <person name="Ma J."/>
        </authorList>
    </citation>
    <scope>NUCLEOTIDE SEQUENCE [LARGE SCALE GENOMIC DNA]</scope>
    <source>
        <strain evidence="3">CGMCC 4.7237</strain>
    </source>
</reference>
<keyword evidence="3" id="KW-1185">Reference proteome</keyword>
<dbReference type="PANTHER" id="PTHR35908">
    <property type="entry name" value="HYPOTHETICAL FUSION PROTEIN"/>
    <property type="match status" value="1"/>
</dbReference>
<dbReference type="Proteomes" id="UP001595765">
    <property type="component" value="Unassembled WGS sequence"/>
</dbReference>
<evidence type="ECO:0000313" key="3">
    <source>
        <dbReference type="Proteomes" id="UP001595765"/>
    </source>
</evidence>
<dbReference type="Pfam" id="PF18029">
    <property type="entry name" value="Glyoxalase_6"/>
    <property type="match status" value="1"/>
</dbReference>
<protein>
    <submittedName>
        <fullName evidence="2">VOC family protein</fullName>
    </submittedName>
</protein>
<comment type="caution">
    <text evidence="2">The sequence shown here is derived from an EMBL/GenBank/DDBJ whole genome shotgun (WGS) entry which is preliminary data.</text>
</comment>
<dbReference type="PROSITE" id="PS51819">
    <property type="entry name" value="VOC"/>
    <property type="match status" value="1"/>
</dbReference>